<reference evidence="8 9" key="1">
    <citation type="submission" date="2018-06" db="EMBL/GenBank/DDBJ databases">
        <title>Mucibacter soli gen. nov., sp. nov., a new member of the family Chitinophagaceae producing mucin.</title>
        <authorList>
            <person name="Kim M.-K."/>
            <person name="Park S."/>
            <person name="Kim T.-S."/>
            <person name="Joung Y."/>
            <person name="Han J.-H."/>
            <person name="Kim S.B."/>
        </authorList>
    </citation>
    <scope>NUCLEOTIDE SEQUENCE [LARGE SCALE GENOMIC DNA]</scope>
    <source>
        <strain evidence="8 9">R1-15</strain>
    </source>
</reference>
<feature type="modified residue" description="4-aspartylphosphate" evidence="5">
    <location>
        <position position="58"/>
    </location>
</feature>
<dbReference type="GO" id="GO:0006355">
    <property type="term" value="P:regulation of DNA-templated transcription"/>
    <property type="evidence" value="ECO:0007669"/>
    <property type="project" value="InterPro"/>
</dbReference>
<dbReference type="GO" id="GO:0000160">
    <property type="term" value="P:phosphorelay signal transduction system"/>
    <property type="evidence" value="ECO:0007669"/>
    <property type="project" value="InterPro"/>
</dbReference>
<dbReference type="PROSITE" id="PS50110">
    <property type="entry name" value="RESPONSE_REGULATORY"/>
    <property type="match status" value="1"/>
</dbReference>
<proteinExistence type="predicted"/>
<dbReference type="SUPFAM" id="SSF52172">
    <property type="entry name" value="CheY-like"/>
    <property type="match status" value="1"/>
</dbReference>
<evidence type="ECO:0008006" key="10">
    <source>
        <dbReference type="Google" id="ProtNLM"/>
    </source>
</evidence>
<dbReference type="OrthoDB" id="651456at2"/>
<dbReference type="PANTHER" id="PTHR43214">
    <property type="entry name" value="TWO-COMPONENT RESPONSE REGULATOR"/>
    <property type="match status" value="1"/>
</dbReference>
<organism evidence="8 9">
    <name type="scientific">Taibaiella soli</name>
    <dbReference type="NCBI Taxonomy" id="1649169"/>
    <lineage>
        <taxon>Bacteria</taxon>
        <taxon>Pseudomonadati</taxon>
        <taxon>Bacteroidota</taxon>
        <taxon>Chitinophagia</taxon>
        <taxon>Chitinophagales</taxon>
        <taxon>Chitinophagaceae</taxon>
        <taxon>Taibaiella</taxon>
    </lineage>
</organism>
<protein>
    <recommendedName>
        <fullName evidence="10">DNA-binding response regulator</fullName>
    </recommendedName>
</protein>
<evidence type="ECO:0000313" key="8">
    <source>
        <dbReference type="EMBL" id="PZF73333.1"/>
    </source>
</evidence>
<evidence type="ECO:0000256" key="5">
    <source>
        <dbReference type="PROSITE-ProRule" id="PRU00169"/>
    </source>
</evidence>
<dbReference type="RefSeq" id="WP_110998612.1">
    <property type="nucleotide sequence ID" value="NZ_QKTW01000014.1"/>
</dbReference>
<dbReference type="InterPro" id="IPR058245">
    <property type="entry name" value="NreC/VraR/RcsB-like_REC"/>
</dbReference>
<dbReference type="PANTHER" id="PTHR43214:SF41">
    <property type="entry name" value="NITRATE_NITRITE RESPONSE REGULATOR PROTEIN NARP"/>
    <property type="match status" value="1"/>
</dbReference>
<dbReference type="SMART" id="SM00448">
    <property type="entry name" value="REC"/>
    <property type="match status" value="1"/>
</dbReference>
<evidence type="ECO:0000313" key="9">
    <source>
        <dbReference type="Proteomes" id="UP000248745"/>
    </source>
</evidence>
<dbReference type="SUPFAM" id="SSF46894">
    <property type="entry name" value="C-terminal effector domain of the bipartite response regulators"/>
    <property type="match status" value="1"/>
</dbReference>
<keyword evidence="3" id="KW-0238">DNA-binding</keyword>
<keyword evidence="1 5" id="KW-0597">Phosphoprotein</keyword>
<dbReference type="AlphaFoldDB" id="A0A2W2BZQ0"/>
<name>A0A2W2BZQ0_9BACT</name>
<dbReference type="CDD" id="cd06170">
    <property type="entry name" value="LuxR_C_like"/>
    <property type="match status" value="1"/>
</dbReference>
<dbReference type="GO" id="GO:0003677">
    <property type="term" value="F:DNA binding"/>
    <property type="evidence" value="ECO:0007669"/>
    <property type="project" value="UniProtKB-KW"/>
</dbReference>
<keyword evidence="2" id="KW-0805">Transcription regulation</keyword>
<dbReference type="EMBL" id="QKTW01000014">
    <property type="protein sequence ID" value="PZF73333.1"/>
    <property type="molecule type" value="Genomic_DNA"/>
</dbReference>
<dbReference type="SMART" id="SM00421">
    <property type="entry name" value="HTH_LUXR"/>
    <property type="match status" value="1"/>
</dbReference>
<accession>A0A2W2BZQ0</accession>
<dbReference type="InterPro" id="IPR011006">
    <property type="entry name" value="CheY-like_superfamily"/>
</dbReference>
<dbReference type="InterPro" id="IPR001789">
    <property type="entry name" value="Sig_transdc_resp-reg_receiver"/>
</dbReference>
<evidence type="ECO:0000256" key="4">
    <source>
        <dbReference type="ARBA" id="ARBA00023163"/>
    </source>
</evidence>
<evidence type="ECO:0000256" key="2">
    <source>
        <dbReference type="ARBA" id="ARBA00023015"/>
    </source>
</evidence>
<evidence type="ECO:0000256" key="1">
    <source>
        <dbReference type="ARBA" id="ARBA00022553"/>
    </source>
</evidence>
<feature type="domain" description="Response regulatory" evidence="7">
    <location>
        <begin position="9"/>
        <end position="123"/>
    </location>
</feature>
<dbReference type="InterPro" id="IPR000792">
    <property type="entry name" value="Tscrpt_reg_LuxR_C"/>
</dbReference>
<sequence>METTKKYHSVLVVDDHKMIVNGIKLLIGEYFQHFYAAHDGAEAVSMALRHQPRLIIIDFSLPDTQGDVVVQTIRQKIKDVKVLVYSFNFNAEAIHKMFFAGVNGYVVKSENDDEFLDAIDAVLEDRDYFCKEARNHIINRILPVTENAKFIAANTEFTQKEIEIIRLICQQKNAKEISSQVFLSERTVEQYRSSIVRRIGEKSIIGILKFALKNGIVRLEDL</sequence>
<dbReference type="CDD" id="cd17535">
    <property type="entry name" value="REC_NarL-like"/>
    <property type="match status" value="1"/>
</dbReference>
<dbReference type="Proteomes" id="UP000248745">
    <property type="component" value="Unassembled WGS sequence"/>
</dbReference>
<dbReference type="PRINTS" id="PR00038">
    <property type="entry name" value="HTHLUXR"/>
</dbReference>
<gene>
    <name evidence="8" type="ORF">DN068_09195</name>
</gene>
<evidence type="ECO:0000256" key="3">
    <source>
        <dbReference type="ARBA" id="ARBA00023125"/>
    </source>
</evidence>
<feature type="domain" description="HTH luxR-type" evidence="6">
    <location>
        <begin position="150"/>
        <end position="215"/>
    </location>
</feature>
<keyword evidence="4" id="KW-0804">Transcription</keyword>
<dbReference type="PROSITE" id="PS50043">
    <property type="entry name" value="HTH_LUXR_2"/>
    <property type="match status" value="1"/>
</dbReference>
<comment type="caution">
    <text evidence="8">The sequence shown here is derived from an EMBL/GenBank/DDBJ whole genome shotgun (WGS) entry which is preliminary data.</text>
</comment>
<dbReference type="InterPro" id="IPR039420">
    <property type="entry name" value="WalR-like"/>
</dbReference>
<dbReference type="Gene3D" id="3.40.50.2300">
    <property type="match status" value="1"/>
</dbReference>
<keyword evidence="9" id="KW-1185">Reference proteome</keyword>
<dbReference type="InterPro" id="IPR016032">
    <property type="entry name" value="Sig_transdc_resp-reg_C-effctor"/>
</dbReference>
<dbReference type="Pfam" id="PF00072">
    <property type="entry name" value="Response_reg"/>
    <property type="match status" value="1"/>
</dbReference>
<evidence type="ECO:0000259" key="6">
    <source>
        <dbReference type="PROSITE" id="PS50043"/>
    </source>
</evidence>
<dbReference type="Pfam" id="PF00196">
    <property type="entry name" value="GerE"/>
    <property type="match status" value="1"/>
</dbReference>
<evidence type="ECO:0000259" key="7">
    <source>
        <dbReference type="PROSITE" id="PS50110"/>
    </source>
</evidence>